<evidence type="ECO:0000313" key="6">
    <source>
        <dbReference type="Proteomes" id="UP000434957"/>
    </source>
</evidence>
<keyword evidence="1" id="KW-0732">Signal</keyword>
<reference evidence="5 7" key="1">
    <citation type="submission" date="2018-09" db="EMBL/GenBank/DDBJ databases">
        <title>Genomic investigation of the strawberry pathogen Phytophthora fragariae indicates pathogenicity is determined by transcriptional variation in three key races.</title>
        <authorList>
            <person name="Adams T.M."/>
            <person name="Armitage A.D."/>
            <person name="Sobczyk M.K."/>
            <person name="Bates H.J."/>
            <person name="Dunwell J.M."/>
            <person name="Nellist C.F."/>
            <person name="Harrison R.J."/>
        </authorList>
    </citation>
    <scope>NUCLEOTIDE SEQUENCE [LARGE SCALE GENOMIC DNA]</scope>
    <source>
        <strain evidence="3 5">SCRP249</strain>
        <strain evidence="2 7">SCRP324</strain>
        <strain evidence="4 6">SCRP333</strain>
    </source>
</reference>
<dbReference type="EMBL" id="QXFV01000111">
    <property type="protein sequence ID" value="KAE9049711.1"/>
    <property type="molecule type" value="Genomic_DNA"/>
</dbReference>
<comment type="caution">
    <text evidence="3">The sequence shown here is derived from an EMBL/GenBank/DDBJ whole genome shotgun (WGS) entry which is preliminary data.</text>
</comment>
<keyword evidence="6" id="KW-1185">Reference proteome</keyword>
<dbReference type="Proteomes" id="UP000429607">
    <property type="component" value="Unassembled WGS sequence"/>
</dbReference>
<dbReference type="OrthoDB" id="10268221at2759"/>
<protein>
    <recommendedName>
        <fullName evidence="8">Secreted protein</fullName>
    </recommendedName>
</protein>
<dbReference type="Proteomes" id="UP000435112">
    <property type="component" value="Unassembled WGS sequence"/>
</dbReference>
<proteinExistence type="predicted"/>
<evidence type="ECO:0008006" key="8">
    <source>
        <dbReference type="Google" id="ProtNLM"/>
    </source>
</evidence>
<accession>A0A6A3P3A1</accession>
<evidence type="ECO:0000313" key="4">
    <source>
        <dbReference type="EMBL" id="KAE9348758.1"/>
    </source>
</evidence>
<gene>
    <name evidence="3" type="ORF">PR001_g3045</name>
    <name evidence="2" type="ORF">PR002_g6309</name>
    <name evidence="4" type="ORF">PR003_g6239</name>
</gene>
<sequence>MFCFCLMTLKWMLPTSSLTGKGCGWCVSTRPPLSCGYECNTEVGAGIYKKRALFLVEFRCSG</sequence>
<organism evidence="3 5">
    <name type="scientific">Phytophthora rubi</name>
    <dbReference type="NCBI Taxonomy" id="129364"/>
    <lineage>
        <taxon>Eukaryota</taxon>
        <taxon>Sar</taxon>
        <taxon>Stramenopiles</taxon>
        <taxon>Oomycota</taxon>
        <taxon>Peronosporomycetes</taxon>
        <taxon>Peronosporales</taxon>
        <taxon>Peronosporaceae</taxon>
        <taxon>Phytophthora</taxon>
    </lineage>
</organism>
<dbReference type="Proteomes" id="UP000434957">
    <property type="component" value="Unassembled WGS sequence"/>
</dbReference>
<evidence type="ECO:0000313" key="3">
    <source>
        <dbReference type="EMBL" id="KAE9049711.1"/>
    </source>
</evidence>
<name>A0A6A3P3A1_9STRA</name>
<evidence type="ECO:0000313" key="7">
    <source>
        <dbReference type="Proteomes" id="UP000435112"/>
    </source>
</evidence>
<dbReference type="EMBL" id="QXFU01000283">
    <property type="protein sequence ID" value="KAE9037906.1"/>
    <property type="molecule type" value="Genomic_DNA"/>
</dbReference>
<feature type="chain" id="PRO_5036165456" description="Secreted protein" evidence="1">
    <location>
        <begin position="18"/>
        <end position="62"/>
    </location>
</feature>
<dbReference type="EMBL" id="QXFT01000275">
    <property type="protein sequence ID" value="KAE9348758.1"/>
    <property type="molecule type" value="Genomic_DNA"/>
</dbReference>
<feature type="signal peptide" evidence="1">
    <location>
        <begin position="1"/>
        <end position="17"/>
    </location>
</feature>
<evidence type="ECO:0000256" key="1">
    <source>
        <dbReference type="SAM" id="SignalP"/>
    </source>
</evidence>
<evidence type="ECO:0000313" key="2">
    <source>
        <dbReference type="EMBL" id="KAE9037906.1"/>
    </source>
</evidence>
<dbReference type="AlphaFoldDB" id="A0A6A3P3A1"/>
<evidence type="ECO:0000313" key="5">
    <source>
        <dbReference type="Proteomes" id="UP000429607"/>
    </source>
</evidence>